<protein>
    <submittedName>
        <fullName evidence="2">Uncharacterized protein</fullName>
    </submittedName>
</protein>
<dbReference type="Proteomes" id="UP000594263">
    <property type="component" value="Unplaced"/>
</dbReference>
<proteinExistence type="predicted"/>
<dbReference type="Gramene" id="Kaladp0674s0138.1.v1.1">
    <property type="protein sequence ID" value="Kaladp0674s0138.1.v1.1.CDS.1"/>
    <property type="gene ID" value="Kaladp0674s0138.v1.1"/>
</dbReference>
<evidence type="ECO:0000313" key="2">
    <source>
        <dbReference type="EnsemblPlants" id="Kaladp0674s0138.1.v1.1.CDS.1"/>
    </source>
</evidence>
<accession>A0A7N0VFU0</accession>
<organism evidence="2 3">
    <name type="scientific">Kalanchoe fedtschenkoi</name>
    <name type="common">Lavender scallops</name>
    <name type="synonym">South American air plant</name>
    <dbReference type="NCBI Taxonomy" id="63787"/>
    <lineage>
        <taxon>Eukaryota</taxon>
        <taxon>Viridiplantae</taxon>
        <taxon>Streptophyta</taxon>
        <taxon>Embryophyta</taxon>
        <taxon>Tracheophyta</taxon>
        <taxon>Spermatophyta</taxon>
        <taxon>Magnoliopsida</taxon>
        <taxon>eudicotyledons</taxon>
        <taxon>Gunneridae</taxon>
        <taxon>Pentapetalae</taxon>
        <taxon>Saxifragales</taxon>
        <taxon>Crassulaceae</taxon>
        <taxon>Kalanchoe</taxon>
    </lineage>
</organism>
<feature type="region of interest" description="Disordered" evidence="1">
    <location>
        <begin position="57"/>
        <end position="79"/>
    </location>
</feature>
<dbReference type="EnsemblPlants" id="Kaladp0674s0138.1.v1.1">
    <property type="protein sequence ID" value="Kaladp0674s0138.1.v1.1.CDS.1"/>
    <property type="gene ID" value="Kaladp0674s0138.v1.1"/>
</dbReference>
<dbReference type="AlphaFoldDB" id="A0A7N0VFU0"/>
<keyword evidence="3" id="KW-1185">Reference proteome</keyword>
<evidence type="ECO:0000256" key="1">
    <source>
        <dbReference type="SAM" id="MobiDB-lite"/>
    </source>
</evidence>
<sequence>MVGFVALKMFDNMLENVLPLFCTFRLFGHLFVEVTSNVTSNMLKVLSSLLGFPSVSMDDSKSVSANPGLPPRPRRFSGC</sequence>
<name>A0A7N0VFU0_KALFE</name>
<reference evidence="2" key="1">
    <citation type="submission" date="2021-01" db="UniProtKB">
        <authorList>
            <consortium name="EnsemblPlants"/>
        </authorList>
    </citation>
    <scope>IDENTIFICATION</scope>
</reference>
<evidence type="ECO:0000313" key="3">
    <source>
        <dbReference type="Proteomes" id="UP000594263"/>
    </source>
</evidence>